<dbReference type="InterPro" id="IPR008532">
    <property type="entry name" value="NFACT_RNA-bd"/>
</dbReference>
<dbReference type="Pfam" id="PF05833">
    <property type="entry name" value="NFACT_N"/>
    <property type="match status" value="1"/>
</dbReference>
<reference evidence="2 3" key="1">
    <citation type="journal article" date="2012" name="Front. Microbiol.">
        <title>Complete genome of Ignavibacterium album, a metabolically versatile, flagellated, facultative anaerobe from the phylum Chlorobi.</title>
        <authorList>
            <person name="Liu Z."/>
            <person name="Frigaard N.-U."/>
            <person name="Vogl K."/>
            <person name="Iino T."/>
            <person name="Ohkuma M."/>
            <person name="Overmann J."/>
            <person name="Bryant D.A."/>
        </authorList>
    </citation>
    <scope>NUCLEOTIDE SEQUENCE [LARGE SCALE GENOMIC DNA]</scope>
    <source>
        <strain evidence="3">DSM 19864 / JCM 16511 / NBRC 101810 / Mat9-16</strain>
    </source>
</reference>
<evidence type="ECO:0000313" key="2">
    <source>
        <dbReference type="EMBL" id="AFH49305.1"/>
    </source>
</evidence>
<dbReference type="STRING" id="945713.IALB_1597"/>
<dbReference type="KEGG" id="ial:IALB_1597"/>
<dbReference type="eggNOG" id="COG1293">
    <property type="taxonomic scope" value="Bacteria"/>
</dbReference>
<dbReference type="GO" id="GO:0000049">
    <property type="term" value="F:tRNA binding"/>
    <property type="evidence" value="ECO:0007669"/>
    <property type="project" value="TreeGrafter"/>
</dbReference>
<proteinExistence type="predicted"/>
<dbReference type="GO" id="GO:1990112">
    <property type="term" value="C:RQC complex"/>
    <property type="evidence" value="ECO:0007669"/>
    <property type="project" value="TreeGrafter"/>
</dbReference>
<protein>
    <submittedName>
        <fullName evidence="2">Putative RNA-binding protein</fullName>
    </submittedName>
</protein>
<gene>
    <name evidence="2" type="ordered locus">IALB_1597</name>
</gene>
<dbReference type="InterPro" id="IPR051608">
    <property type="entry name" value="RQC_Subunit_NEMF"/>
</dbReference>
<evidence type="ECO:0000313" key="3">
    <source>
        <dbReference type="Proteomes" id="UP000007394"/>
    </source>
</evidence>
<dbReference type="GO" id="GO:0072344">
    <property type="term" value="P:rescue of stalled ribosome"/>
    <property type="evidence" value="ECO:0007669"/>
    <property type="project" value="TreeGrafter"/>
</dbReference>
<dbReference type="Gene3D" id="2.30.310.10">
    <property type="entry name" value="ibrinogen binding protein from staphylococcus aureus domain"/>
    <property type="match status" value="1"/>
</dbReference>
<dbReference type="PANTHER" id="PTHR15239">
    <property type="entry name" value="NUCLEAR EXPORT MEDIATOR FACTOR NEMF"/>
    <property type="match status" value="1"/>
</dbReference>
<dbReference type="RefSeq" id="WP_014560458.1">
    <property type="nucleotide sequence ID" value="NC_017464.1"/>
</dbReference>
<organism evidence="2 3">
    <name type="scientific">Ignavibacterium album (strain DSM 19864 / JCM 16511 / NBRC 101810 / Mat9-16)</name>
    <dbReference type="NCBI Taxonomy" id="945713"/>
    <lineage>
        <taxon>Bacteria</taxon>
        <taxon>Pseudomonadati</taxon>
        <taxon>Ignavibacteriota</taxon>
        <taxon>Ignavibacteria</taxon>
        <taxon>Ignavibacteriales</taxon>
        <taxon>Ignavibacteriaceae</taxon>
        <taxon>Ignavibacterium</taxon>
    </lineage>
</organism>
<dbReference type="GO" id="GO:0043023">
    <property type="term" value="F:ribosomal large subunit binding"/>
    <property type="evidence" value="ECO:0007669"/>
    <property type="project" value="TreeGrafter"/>
</dbReference>
<dbReference type="Proteomes" id="UP000007394">
    <property type="component" value="Chromosome"/>
</dbReference>
<evidence type="ECO:0000259" key="1">
    <source>
        <dbReference type="Pfam" id="PF05670"/>
    </source>
</evidence>
<accession>I0AJZ8</accession>
<keyword evidence="3" id="KW-1185">Reference proteome</keyword>
<dbReference type="EMBL" id="CP003418">
    <property type="protein sequence ID" value="AFH49305.1"/>
    <property type="molecule type" value="Genomic_DNA"/>
</dbReference>
<dbReference type="PANTHER" id="PTHR15239:SF6">
    <property type="entry name" value="RIBOSOME QUALITY CONTROL COMPLEX SUBUNIT NEMF"/>
    <property type="match status" value="1"/>
</dbReference>
<dbReference type="Pfam" id="PF05670">
    <property type="entry name" value="NFACT-R_1"/>
    <property type="match status" value="1"/>
</dbReference>
<dbReference type="HOGENOM" id="CLU_022481_1_0_10"/>
<sequence length="538" mass="62860">MLKNYFFLNRHVVELREAFIDKKIKSIFTQEKEKLVVEFEDEAHLFLEFCVNHSLPYFLMRDFYIRAKKNSLELFEPLKGKIINDIFIASNDRIIALYFNDASILFFAIRGKFTNVYLKTTNDFSSFKKIESEDLTNIENELINKKYINEFHSLDFDDDDYSLDIDSLKIKYPFIGKDIFQYAKAIGPKSLIDGIREVVEIIKNNNPIVILDFNNYDIKISFKYIPIIESENKVYEFDYLNDALLFYIKEIHHLASIKEKKELILKYIERELKRISNKQNNLLTIIERGNKEEEYNRLGNILLININKIHSGMNSIILDDIYESDKTIEIKLDPKLTPKENVNRYFEKAKESKTQYHKAIELIEIVSREKDRLIEFKNRTSNSSTVKELEQIAKGLKIKMKTEKNIQESISEKFKQYLVDGKYKVYVGKDSKSNDMLTLKFAKQNDLWFHARAVPGSHVVLRIENTKEPIPKSVLKKVASLAAYHSKAKTAGLVPVSYTLKKFVVKRKGMEPGKVALLKEDTILVTPEIPDGAEYIDN</sequence>
<dbReference type="OrthoDB" id="9766163at2"/>
<name>I0AJZ8_IGNAJ</name>
<feature type="domain" description="NFACT RNA-binding" evidence="1">
    <location>
        <begin position="417"/>
        <end position="516"/>
    </location>
</feature>
<dbReference type="AlphaFoldDB" id="I0AJZ8"/>